<dbReference type="Proteomes" id="UP001201812">
    <property type="component" value="Unassembled WGS sequence"/>
</dbReference>
<sequence length="128" mass="14624">MLQANSGLAATAVWRQCHKGNNTERSSGQRPWPGHRSISVFFHNCAIYRHIGCEKNARRLKCISLLKRFTTHVAMIGTLVFQFVCEADEIKSNQRREWMKNLGRSNRILEQSAPFLAVSQSATFTMQL</sequence>
<evidence type="ECO:0000313" key="1">
    <source>
        <dbReference type="EMBL" id="KAI1707374.1"/>
    </source>
</evidence>
<keyword evidence="2" id="KW-1185">Reference proteome</keyword>
<accession>A0AAD4N0L9</accession>
<protein>
    <submittedName>
        <fullName evidence="1">Uncharacterized protein</fullName>
    </submittedName>
</protein>
<comment type="caution">
    <text evidence="1">The sequence shown here is derived from an EMBL/GenBank/DDBJ whole genome shotgun (WGS) entry which is preliminary data.</text>
</comment>
<reference evidence="1" key="1">
    <citation type="submission" date="2022-01" db="EMBL/GenBank/DDBJ databases">
        <title>Genome Sequence Resource for Two Populations of Ditylenchus destructor, the Migratory Endoparasitic Phytonematode.</title>
        <authorList>
            <person name="Zhang H."/>
            <person name="Lin R."/>
            <person name="Xie B."/>
        </authorList>
    </citation>
    <scope>NUCLEOTIDE SEQUENCE</scope>
    <source>
        <strain evidence="1">BazhouSP</strain>
    </source>
</reference>
<organism evidence="1 2">
    <name type="scientific">Ditylenchus destructor</name>
    <dbReference type="NCBI Taxonomy" id="166010"/>
    <lineage>
        <taxon>Eukaryota</taxon>
        <taxon>Metazoa</taxon>
        <taxon>Ecdysozoa</taxon>
        <taxon>Nematoda</taxon>
        <taxon>Chromadorea</taxon>
        <taxon>Rhabditida</taxon>
        <taxon>Tylenchina</taxon>
        <taxon>Tylenchomorpha</taxon>
        <taxon>Sphaerularioidea</taxon>
        <taxon>Anguinidae</taxon>
        <taxon>Anguininae</taxon>
        <taxon>Ditylenchus</taxon>
    </lineage>
</organism>
<gene>
    <name evidence="1" type="ORF">DdX_12471</name>
</gene>
<proteinExistence type="predicted"/>
<dbReference type="EMBL" id="JAKKPZ010000041">
    <property type="protein sequence ID" value="KAI1707374.1"/>
    <property type="molecule type" value="Genomic_DNA"/>
</dbReference>
<dbReference type="AlphaFoldDB" id="A0AAD4N0L9"/>
<name>A0AAD4N0L9_9BILA</name>
<evidence type="ECO:0000313" key="2">
    <source>
        <dbReference type="Proteomes" id="UP001201812"/>
    </source>
</evidence>